<name>A0A8S2X0M3_9BILA</name>
<evidence type="ECO:0000313" key="1">
    <source>
        <dbReference type="EMBL" id="CAF4472168.1"/>
    </source>
</evidence>
<organism evidence="1 2">
    <name type="scientific">Rotaria magnacalcarata</name>
    <dbReference type="NCBI Taxonomy" id="392030"/>
    <lineage>
        <taxon>Eukaryota</taxon>
        <taxon>Metazoa</taxon>
        <taxon>Spiralia</taxon>
        <taxon>Gnathifera</taxon>
        <taxon>Rotifera</taxon>
        <taxon>Eurotatoria</taxon>
        <taxon>Bdelloidea</taxon>
        <taxon>Philodinida</taxon>
        <taxon>Philodinidae</taxon>
        <taxon>Rotaria</taxon>
    </lineage>
</organism>
<gene>
    <name evidence="1" type="ORF">SMN809_LOCUS33636</name>
</gene>
<evidence type="ECO:0000313" key="2">
    <source>
        <dbReference type="Proteomes" id="UP000676336"/>
    </source>
</evidence>
<proteinExistence type="predicted"/>
<dbReference type="EMBL" id="CAJOBI010074453">
    <property type="protein sequence ID" value="CAF4472168.1"/>
    <property type="molecule type" value="Genomic_DNA"/>
</dbReference>
<feature type="non-terminal residue" evidence="1">
    <location>
        <position position="1"/>
    </location>
</feature>
<dbReference type="Proteomes" id="UP000676336">
    <property type="component" value="Unassembled WGS sequence"/>
</dbReference>
<comment type="caution">
    <text evidence="1">The sequence shown here is derived from an EMBL/GenBank/DDBJ whole genome shotgun (WGS) entry which is preliminary data.</text>
</comment>
<accession>A0A8S2X0M3</accession>
<protein>
    <submittedName>
        <fullName evidence="1">Uncharacterized protein</fullName>
    </submittedName>
</protein>
<reference evidence="1" key="1">
    <citation type="submission" date="2021-02" db="EMBL/GenBank/DDBJ databases">
        <authorList>
            <person name="Nowell W R."/>
        </authorList>
    </citation>
    <scope>NUCLEOTIDE SEQUENCE</scope>
</reference>
<dbReference type="AlphaFoldDB" id="A0A8S2X0M3"/>
<sequence>SGSSISDIPVSGARSADDFDSFKLDDESFCKSEI</sequence>